<organism evidence="1 2">
    <name type="scientific">Canavalia gladiata</name>
    <name type="common">Sword bean</name>
    <name type="synonym">Dolichos gladiatus</name>
    <dbReference type="NCBI Taxonomy" id="3824"/>
    <lineage>
        <taxon>Eukaryota</taxon>
        <taxon>Viridiplantae</taxon>
        <taxon>Streptophyta</taxon>
        <taxon>Embryophyta</taxon>
        <taxon>Tracheophyta</taxon>
        <taxon>Spermatophyta</taxon>
        <taxon>Magnoliopsida</taxon>
        <taxon>eudicotyledons</taxon>
        <taxon>Gunneridae</taxon>
        <taxon>Pentapetalae</taxon>
        <taxon>rosids</taxon>
        <taxon>fabids</taxon>
        <taxon>Fabales</taxon>
        <taxon>Fabaceae</taxon>
        <taxon>Papilionoideae</taxon>
        <taxon>50 kb inversion clade</taxon>
        <taxon>NPAAA clade</taxon>
        <taxon>indigoferoid/millettioid clade</taxon>
        <taxon>Phaseoleae</taxon>
        <taxon>Canavalia</taxon>
    </lineage>
</organism>
<protein>
    <submittedName>
        <fullName evidence="1">Uncharacterized protein</fullName>
    </submittedName>
</protein>
<dbReference type="EMBL" id="JAYMYQ010000001">
    <property type="protein sequence ID" value="KAK7360821.1"/>
    <property type="molecule type" value="Genomic_DNA"/>
</dbReference>
<dbReference type="AlphaFoldDB" id="A0AAN9MVR8"/>
<comment type="caution">
    <text evidence="1">The sequence shown here is derived from an EMBL/GenBank/DDBJ whole genome shotgun (WGS) entry which is preliminary data.</text>
</comment>
<gene>
    <name evidence="1" type="ORF">VNO77_02836</name>
</gene>
<sequence length="161" mass="17722">MHEAVRGIDFDVYICNLIDFDLTFTQGLKRSCQNSANSASSLHPSLRKCCQMEATRKGEEDPIGSPRHWPVHGDGGPECVTGFTTGSNYYVRILNTINRELPKLSASVALHHHSNALIDVLLPEADSNTSPLNPYEELGVAYTDARGRDIQKPESREAGVL</sequence>
<name>A0AAN9MVR8_CANGL</name>
<evidence type="ECO:0000313" key="2">
    <source>
        <dbReference type="Proteomes" id="UP001367508"/>
    </source>
</evidence>
<dbReference type="InterPro" id="IPR012340">
    <property type="entry name" value="NA-bd_OB-fold"/>
</dbReference>
<keyword evidence="2" id="KW-1185">Reference proteome</keyword>
<accession>A0AAN9MVR8</accession>
<dbReference type="Proteomes" id="UP001367508">
    <property type="component" value="Unassembled WGS sequence"/>
</dbReference>
<reference evidence="1 2" key="1">
    <citation type="submission" date="2024-01" db="EMBL/GenBank/DDBJ databases">
        <title>The genomes of 5 underutilized Papilionoideae crops provide insights into root nodulation and disease resistanc.</title>
        <authorList>
            <person name="Jiang F."/>
        </authorList>
    </citation>
    <scope>NUCLEOTIDE SEQUENCE [LARGE SCALE GENOMIC DNA]</scope>
    <source>
        <strain evidence="1">LVBAO_FW01</strain>
        <tissue evidence="1">Leaves</tissue>
    </source>
</reference>
<proteinExistence type="predicted"/>
<evidence type="ECO:0000313" key="1">
    <source>
        <dbReference type="EMBL" id="KAK7360821.1"/>
    </source>
</evidence>
<dbReference type="Gene3D" id="2.40.50.140">
    <property type="entry name" value="Nucleic acid-binding proteins"/>
    <property type="match status" value="1"/>
</dbReference>